<dbReference type="AlphaFoldDB" id="A0A8J2KM21"/>
<evidence type="ECO:0000313" key="1">
    <source>
        <dbReference type="EMBL" id="CAG7820441.1"/>
    </source>
</evidence>
<organism evidence="1 2">
    <name type="scientific">Allacma fusca</name>
    <dbReference type="NCBI Taxonomy" id="39272"/>
    <lineage>
        <taxon>Eukaryota</taxon>
        <taxon>Metazoa</taxon>
        <taxon>Ecdysozoa</taxon>
        <taxon>Arthropoda</taxon>
        <taxon>Hexapoda</taxon>
        <taxon>Collembola</taxon>
        <taxon>Symphypleona</taxon>
        <taxon>Sminthuridae</taxon>
        <taxon>Allacma</taxon>
    </lineage>
</organism>
<sequence length="181" mass="20572">NLTQDVGTITLKALGQNIYQSFGEDKLKVKGILGSEVEETLTTTRQIEVNGYARVQACTLIGRMDKFNNKFNATGKYTARGWTGEEVLEYLKTRINDSAYQQNLVSINDYVESFESGTFSGETYLNNVMVVLDPTYDKSCVELEELFYRLRGIQTEGRRTGRTLKELEQGIESRIADILRR</sequence>
<gene>
    <name evidence="1" type="ORF">AFUS01_LOCUS30831</name>
</gene>
<accession>A0A8J2KM21</accession>
<reference evidence="1" key="1">
    <citation type="submission" date="2021-06" db="EMBL/GenBank/DDBJ databases">
        <authorList>
            <person name="Hodson N. C."/>
            <person name="Mongue J. A."/>
            <person name="Jaron S. K."/>
        </authorList>
    </citation>
    <scope>NUCLEOTIDE SEQUENCE</scope>
</reference>
<keyword evidence="2" id="KW-1185">Reference proteome</keyword>
<protein>
    <submittedName>
        <fullName evidence="1">Uncharacterized protein</fullName>
    </submittedName>
</protein>
<dbReference type="EMBL" id="CAJVCH010478600">
    <property type="protein sequence ID" value="CAG7820441.1"/>
    <property type="molecule type" value="Genomic_DNA"/>
</dbReference>
<feature type="non-terminal residue" evidence="1">
    <location>
        <position position="1"/>
    </location>
</feature>
<proteinExistence type="predicted"/>
<comment type="caution">
    <text evidence="1">The sequence shown here is derived from an EMBL/GenBank/DDBJ whole genome shotgun (WGS) entry which is preliminary data.</text>
</comment>
<dbReference type="Proteomes" id="UP000708208">
    <property type="component" value="Unassembled WGS sequence"/>
</dbReference>
<evidence type="ECO:0000313" key="2">
    <source>
        <dbReference type="Proteomes" id="UP000708208"/>
    </source>
</evidence>
<name>A0A8J2KM21_9HEXA</name>